<name>A0A4Z2ECN2_9TELE</name>
<protein>
    <submittedName>
        <fullName evidence="2">Uncharacterized protein</fullName>
    </submittedName>
</protein>
<evidence type="ECO:0000313" key="3">
    <source>
        <dbReference type="Proteomes" id="UP000314294"/>
    </source>
</evidence>
<sequence length="84" mass="8837">MDRTWQVLPARGKETGGTKPGRVTGTEPAASDKEDRGTLVTSGAGQATPRCQAATSIRRSGGHRVTLSRDAREVGGTRERVACT</sequence>
<dbReference type="Proteomes" id="UP000314294">
    <property type="component" value="Unassembled WGS sequence"/>
</dbReference>
<comment type="caution">
    <text evidence="2">The sequence shown here is derived from an EMBL/GenBank/DDBJ whole genome shotgun (WGS) entry which is preliminary data.</text>
</comment>
<feature type="compositionally biased region" description="Basic and acidic residues" evidence="1">
    <location>
        <begin position="67"/>
        <end position="84"/>
    </location>
</feature>
<reference evidence="2 3" key="1">
    <citation type="submission" date="2019-03" db="EMBL/GenBank/DDBJ databases">
        <title>First draft genome of Liparis tanakae, snailfish: a comprehensive survey of snailfish specific genes.</title>
        <authorList>
            <person name="Kim W."/>
            <person name="Song I."/>
            <person name="Jeong J.-H."/>
            <person name="Kim D."/>
            <person name="Kim S."/>
            <person name="Ryu S."/>
            <person name="Song J.Y."/>
            <person name="Lee S.K."/>
        </authorList>
    </citation>
    <scope>NUCLEOTIDE SEQUENCE [LARGE SCALE GENOMIC DNA]</scope>
    <source>
        <tissue evidence="2">Muscle</tissue>
    </source>
</reference>
<feature type="region of interest" description="Disordered" evidence="1">
    <location>
        <begin position="1"/>
        <end position="84"/>
    </location>
</feature>
<accession>A0A4Z2ECN2</accession>
<dbReference type="EMBL" id="SRLO01010089">
    <property type="protein sequence ID" value="TNN26501.1"/>
    <property type="molecule type" value="Genomic_DNA"/>
</dbReference>
<evidence type="ECO:0000313" key="2">
    <source>
        <dbReference type="EMBL" id="TNN26501.1"/>
    </source>
</evidence>
<evidence type="ECO:0000256" key="1">
    <source>
        <dbReference type="SAM" id="MobiDB-lite"/>
    </source>
</evidence>
<dbReference type="AlphaFoldDB" id="A0A4Z2ECN2"/>
<gene>
    <name evidence="2" type="ORF">EYF80_063362</name>
</gene>
<keyword evidence="3" id="KW-1185">Reference proteome</keyword>
<proteinExistence type="predicted"/>
<organism evidence="2 3">
    <name type="scientific">Liparis tanakae</name>
    <name type="common">Tanaka's snailfish</name>
    <dbReference type="NCBI Taxonomy" id="230148"/>
    <lineage>
        <taxon>Eukaryota</taxon>
        <taxon>Metazoa</taxon>
        <taxon>Chordata</taxon>
        <taxon>Craniata</taxon>
        <taxon>Vertebrata</taxon>
        <taxon>Euteleostomi</taxon>
        <taxon>Actinopterygii</taxon>
        <taxon>Neopterygii</taxon>
        <taxon>Teleostei</taxon>
        <taxon>Neoteleostei</taxon>
        <taxon>Acanthomorphata</taxon>
        <taxon>Eupercaria</taxon>
        <taxon>Perciformes</taxon>
        <taxon>Cottioidei</taxon>
        <taxon>Cottales</taxon>
        <taxon>Liparidae</taxon>
        <taxon>Liparis</taxon>
    </lineage>
</organism>